<dbReference type="InterPro" id="IPR004398">
    <property type="entry name" value="RNA_MeTrfase_RsmD"/>
</dbReference>
<evidence type="ECO:0000313" key="3">
    <source>
        <dbReference type="EMBL" id="SUN50254.1"/>
    </source>
</evidence>
<evidence type="ECO:0000256" key="2">
    <source>
        <dbReference type="ARBA" id="ARBA00022679"/>
    </source>
</evidence>
<keyword evidence="1 3" id="KW-0489">Methyltransferase</keyword>
<keyword evidence="2 3" id="KW-0808">Transferase</keyword>
<dbReference type="PROSITE" id="PS00092">
    <property type="entry name" value="N6_MTASE"/>
    <property type="match status" value="1"/>
</dbReference>
<dbReference type="GO" id="GO:0052913">
    <property type="term" value="F:16S rRNA (guanine(966)-N(2))-methyltransferase activity"/>
    <property type="evidence" value="ECO:0007669"/>
    <property type="project" value="UniProtKB-EC"/>
</dbReference>
<dbReference type="PANTHER" id="PTHR43542:SF1">
    <property type="entry name" value="METHYLTRANSFERASE"/>
    <property type="match status" value="1"/>
</dbReference>
<evidence type="ECO:0000313" key="4">
    <source>
        <dbReference type="Proteomes" id="UP000254797"/>
    </source>
</evidence>
<gene>
    <name evidence="3" type="primary">rsmD</name>
    <name evidence="3" type="ORF">NCTC4670_01283</name>
</gene>
<dbReference type="Gene3D" id="3.40.50.150">
    <property type="entry name" value="Vaccinia Virus protein VP39"/>
    <property type="match status" value="1"/>
</dbReference>
<dbReference type="AlphaFoldDB" id="A0A380JXV6"/>
<dbReference type="InterPro" id="IPR029063">
    <property type="entry name" value="SAM-dependent_MTases_sf"/>
</dbReference>
<dbReference type="EC" id="2.1.1.171" evidence="3"/>
<reference evidence="3 4" key="1">
    <citation type="submission" date="2018-06" db="EMBL/GenBank/DDBJ databases">
        <authorList>
            <consortium name="Pathogen Informatics"/>
            <person name="Doyle S."/>
        </authorList>
    </citation>
    <scope>NUCLEOTIDE SEQUENCE [LARGE SCALE GENOMIC DNA]</scope>
    <source>
        <strain evidence="3 4">NCTC4670</strain>
    </source>
</reference>
<dbReference type="PIRSF" id="PIRSF004553">
    <property type="entry name" value="CHP00095"/>
    <property type="match status" value="1"/>
</dbReference>
<name>A0A380JXV6_STRDY</name>
<accession>A0A380JXV6</accession>
<dbReference type="InterPro" id="IPR002052">
    <property type="entry name" value="DNA_methylase_N6_adenine_CS"/>
</dbReference>
<dbReference type="SUPFAM" id="SSF53335">
    <property type="entry name" value="S-adenosyl-L-methionine-dependent methyltransferases"/>
    <property type="match status" value="1"/>
</dbReference>
<dbReference type="Proteomes" id="UP000254797">
    <property type="component" value="Unassembled WGS sequence"/>
</dbReference>
<dbReference type="EMBL" id="UHFG01000004">
    <property type="protein sequence ID" value="SUN50254.1"/>
    <property type="molecule type" value="Genomic_DNA"/>
</dbReference>
<sequence>MNGMRIVSGEFGGRPLKTLDGKTTRPTSDKVRGAIFNMIGPYFDGGRVLDLFSGSGGLSIEAVSRGMSSAVLVERDRKAQAIIQENIKMTKAEQQFTLLKMEAERAIHQLSVQFDLVFLDPPYAKETIVANIEALAANELLSDDVMVVCETDKNVVLPEEIANLGIWKEKTYGISKVTVYVK</sequence>
<protein>
    <submittedName>
        <fullName evidence="3">Type II DNA modification methyltransferase</fullName>
        <ecNumber evidence="3">2.1.1.-</ecNumber>
        <ecNumber evidence="3">2.1.1.171</ecNumber>
    </submittedName>
</protein>
<evidence type="ECO:0000256" key="1">
    <source>
        <dbReference type="ARBA" id="ARBA00022603"/>
    </source>
</evidence>
<dbReference type="NCBIfam" id="TIGR00095">
    <property type="entry name" value="16S rRNA (guanine(966)-N(2))-methyltransferase RsmD"/>
    <property type="match status" value="1"/>
</dbReference>
<organism evidence="3 4">
    <name type="scientific">Streptococcus dysgalactiae subsp. dysgalactiae</name>
    <dbReference type="NCBI Taxonomy" id="99822"/>
    <lineage>
        <taxon>Bacteria</taxon>
        <taxon>Bacillati</taxon>
        <taxon>Bacillota</taxon>
        <taxon>Bacilli</taxon>
        <taxon>Lactobacillales</taxon>
        <taxon>Streptococcaceae</taxon>
        <taxon>Streptococcus</taxon>
    </lineage>
</organism>
<dbReference type="EC" id="2.1.1.-" evidence="3"/>
<dbReference type="GO" id="GO:0003676">
    <property type="term" value="F:nucleic acid binding"/>
    <property type="evidence" value="ECO:0007669"/>
    <property type="project" value="InterPro"/>
</dbReference>
<dbReference type="Pfam" id="PF03602">
    <property type="entry name" value="Cons_hypoth95"/>
    <property type="match status" value="1"/>
</dbReference>
<proteinExistence type="predicted"/>
<dbReference type="CDD" id="cd02440">
    <property type="entry name" value="AdoMet_MTases"/>
    <property type="match status" value="1"/>
</dbReference>
<dbReference type="PANTHER" id="PTHR43542">
    <property type="entry name" value="METHYLTRANSFERASE"/>
    <property type="match status" value="1"/>
</dbReference>